<dbReference type="Gene3D" id="1.25.40.390">
    <property type="match status" value="1"/>
</dbReference>
<dbReference type="Pfam" id="PF14322">
    <property type="entry name" value="SusD-like_3"/>
    <property type="match status" value="1"/>
</dbReference>
<evidence type="ECO:0000256" key="1">
    <source>
        <dbReference type="ARBA" id="ARBA00004442"/>
    </source>
</evidence>
<comment type="subcellular location">
    <subcellularLocation>
        <location evidence="1">Cell outer membrane</location>
    </subcellularLocation>
</comment>
<evidence type="ECO:0000313" key="9">
    <source>
        <dbReference type="Proteomes" id="UP001549799"/>
    </source>
</evidence>
<keyword evidence="9" id="KW-1185">Reference proteome</keyword>
<evidence type="ECO:0000256" key="5">
    <source>
        <dbReference type="ARBA" id="ARBA00023237"/>
    </source>
</evidence>
<dbReference type="PROSITE" id="PS51257">
    <property type="entry name" value="PROKAR_LIPOPROTEIN"/>
    <property type="match status" value="1"/>
</dbReference>
<name>A0ABV2SPJ5_9FLAO</name>
<dbReference type="InterPro" id="IPR011990">
    <property type="entry name" value="TPR-like_helical_dom_sf"/>
</dbReference>
<keyword evidence="5" id="KW-0998">Cell outer membrane</keyword>
<evidence type="ECO:0000256" key="3">
    <source>
        <dbReference type="ARBA" id="ARBA00022729"/>
    </source>
</evidence>
<evidence type="ECO:0000259" key="6">
    <source>
        <dbReference type="Pfam" id="PF07980"/>
    </source>
</evidence>
<organism evidence="8 9">
    <name type="scientific">Sediminicola arcticus</name>
    <dbReference type="NCBI Taxonomy" id="1574308"/>
    <lineage>
        <taxon>Bacteria</taxon>
        <taxon>Pseudomonadati</taxon>
        <taxon>Bacteroidota</taxon>
        <taxon>Flavobacteriia</taxon>
        <taxon>Flavobacteriales</taxon>
        <taxon>Flavobacteriaceae</taxon>
        <taxon>Sediminicola</taxon>
    </lineage>
</organism>
<dbReference type="SUPFAM" id="SSF48452">
    <property type="entry name" value="TPR-like"/>
    <property type="match status" value="1"/>
</dbReference>
<keyword evidence="3" id="KW-0732">Signal</keyword>
<dbReference type="Proteomes" id="UP001549799">
    <property type="component" value="Unassembled WGS sequence"/>
</dbReference>
<dbReference type="RefSeq" id="WP_354613447.1">
    <property type="nucleotide sequence ID" value="NZ_JBEXAE010000001.1"/>
</dbReference>
<sequence length="549" mass="60582">MLRNIKYTLLAIAAFTITSCDDDFLETKPTDAISSSDAFATAENMALILNGLHRGLYSQSQTILPGGNTARAGEHYWVPMGDALGGGIIHSANANNLGWRTTAQWLDHTDQTSLTNEILWYHRYNIIASANAIINKATDGSIPEDARLKEIIGQAYTYRAYAYLSLVQHYAKGYLIGSPATDPGVPLLFSSDAPYTSAPRSTVQEIYDQMRLDVDTAISYFEGATSRPTGSAAGKSQLNIDVAYGLKARIALNSGDWRTAADAAIAARANYPLMGESDWKSGFNTTTLPEVIWGSNVIGTETTFFRSYFYLMCNTFNGSQNRNNPKIGDKRLVDAIPDTDYRKDVFLIDAPNTNTSASNGEGGWANNTNPLYTTEAEFDAAEVFYRDQYGWTSAHNEHPYMHVKMLQQNPGTIDPDDIIYMRSSEMYLIEAEAEAMLNNVTGAQDALRTLGESRDSAYDPTVYATQEALMDHIKFQRGVELWGEGFLYTDKIRWDDGIDHAANGGSGASEVLYQAGFQQDRPSINNSWIFKIPQAEIDANPNLSQADQN</sequence>
<dbReference type="EMBL" id="JBEXAE010000001">
    <property type="protein sequence ID" value="MET6989077.1"/>
    <property type="molecule type" value="Genomic_DNA"/>
</dbReference>
<evidence type="ECO:0000256" key="4">
    <source>
        <dbReference type="ARBA" id="ARBA00023136"/>
    </source>
</evidence>
<dbReference type="InterPro" id="IPR012944">
    <property type="entry name" value="SusD_RagB_dom"/>
</dbReference>
<accession>A0ABV2SPJ5</accession>
<feature type="domain" description="SusD-like N-terminal" evidence="7">
    <location>
        <begin position="99"/>
        <end position="233"/>
    </location>
</feature>
<protein>
    <submittedName>
        <fullName evidence="8">RagB/SusD family nutrient uptake outer membrane protein</fullName>
    </submittedName>
</protein>
<gene>
    <name evidence="8" type="ORF">ABXZ36_00270</name>
</gene>
<evidence type="ECO:0000256" key="2">
    <source>
        <dbReference type="ARBA" id="ARBA00006275"/>
    </source>
</evidence>
<evidence type="ECO:0000259" key="7">
    <source>
        <dbReference type="Pfam" id="PF14322"/>
    </source>
</evidence>
<evidence type="ECO:0000313" key="8">
    <source>
        <dbReference type="EMBL" id="MET6989077.1"/>
    </source>
</evidence>
<dbReference type="InterPro" id="IPR033985">
    <property type="entry name" value="SusD-like_N"/>
</dbReference>
<feature type="domain" description="RagB/SusD" evidence="6">
    <location>
        <begin position="312"/>
        <end position="546"/>
    </location>
</feature>
<reference evidence="8 9" key="1">
    <citation type="submission" date="2024-07" db="EMBL/GenBank/DDBJ databases">
        <title>The genome sequence of type strain Sediminicola arcticus GDMCC 1.2805.</title>
        <authorList>
            <person name="Liu Y."/>
        </authorList>
    </citation>
    <scope>NUCLEOTIDE SEQUENCE [LARGE SCALE GENOMIC DNA]</scope>
    <source>
        <strain evidence="8 9">GDMCC 1.2805</strain>
    </source>
</reference>
<keyword evidence="4" id="KW-0472">Membrane</keyword>
<dbReference type="Pfam" id="PF07980">
    <property type="entry name" value="SusD_RagB"/>
    <property type="match status" value="1"/>
</dbReference>
<comment type="caution">
    <text evidence="8">The sequence shown here is derived from an EMBL/GenBank/DDBJ whole genome shotgun (WGS) entry which is preliminary data.</text>
</comment>
<comment type="similarity">
    <text evidence="2">Belongs to the SusD family.</text>
</comment>
<proteinExistence type="inferred from homology"/>